<dbReference type="InterPro" id="IPR011109">
    <property type="entry name" value="DNA_bind_recombinase_dom"/>
</dbReference>
<dbReference type="Pfam" id="PF00239">
    <property type="entry name" value="Resolvase"/>
    <property type="match status" value="1"/>
</dbReference>
<evidence type="ECO:0000313" key="5">
    <source>
        <dbReference type="Proteomes" id="UP001226720"/>
    </source>
</evidence>
<accession>A0ABU0JWS5</accession>
<dbReference type="InterPro" id="IPR006119">
    <property type="entry name" value="Resolv_N"/>
</dbReference>
<keyword evidence="1" id="KW-0175">Coiled coil</keyword>
<dbReference type="PANTHER" id="PTHR30461">
    <property type="entry name" value="DNA-INVERTASE FROM LAMBDOID PROPHAGE"/>
    <property type="match status" value="1"/>
</dbReference>
<dbReference type="SMART" id="SM00857">
    <property type="entry name" value="Resolvase"/>
    <property type="match status" value="1"/>
</dbReference>
<proteinExistence type="predicted"/>
<dbReference type="PROSITE" id="PS51736">
    <property type="entry name" value="RECOMBINASES_3"/>
    <property type="match status" value="1"/>
</dbReference>
<gene>
    <name evidence="4" type="ORF">QO000_000481</name>
</gene>
<dbReference type="PROSITE" id="PS51737">
    <property type="entry name" value="RECOMBINASE_DNA_BIND"/>
    <property type="match status" value="1"/>
</dbReference>
<dbReference type="InterPro" id="IPR038109">
    <property type="entry name" value="DNA_bind_recomb_sf"/>
</dbReference>
<evidence type="ECO:0000256" key="1">
    <source>
        <dbReference type="SAM" id="Coils"/>
    </source>
</evidence>
<comment type="caution">
    <text evidence="4">The sequence shown here is derived from an EMBL/GenBank/DDBJ whole genome shotgun (WGS) entry which is preliminary data.</text>
</comment>
<dbReference type="Pfam" id="PF07508">
    <property type="entry name" value="Recombinase"/>
    <property type="match status" value="1"/>
</dbReference>
<dbReference type="Gene3D" id="3.90.1750.20">
    <property type="entry name" value="Putative Large Serine Recombinase, Chain B, Domain 2"/>
    <property type="match status" value="1"/>
</dbReference>
<dbReference type="Gene3D" id="3.40.50.1390">
    <property type="entry name" value="Resolvase, N-terminal catalytic domain"/>
    <property type="match status" value="1"/>
</dbReference>
<name>A0ABU0JWS5_9BACL</name>
<dbReference type="InterPro" id="IPR036162">
    <property type="entry name" value="Resolvase-like_N_sf"/>
</dbReference>
<organism evidence="4 5">
    <name type="scientific">Guptibacillus hwajinpoensis</name>
    <dbReference type="NCBI Taxonomy" id="208199"/>
    <lineage>
        <taxon>Bacteria</taxon>
        <taxon>Bacillati</taxon>
        <taxon>Bacillota</taxon>
        <taxon>Bacilli</taxon>
        <taxon>Bacillales</taxon>
        <taxon>Guptibacillaceae</taxon>
        <taxon>Guptibacillus</taxon>
    </lineage>
</organism>
<protein>
    <submittedName>
        <fullName evidence="4">DNA invertase Pin-like site-specific DNA recombinase</fullName>
    </submittedName>
</protein>
<dbReference type="SUPFAM" id="SSF53041">
    <property type="entry name" value="Resolvase-like"/>
    <property type="match status" value="1"/>
</dbReference>
<dbReference type="PANTHER" id="PTHR30461:SF23">
    <property type="entry name" value="DNA RECOMBINASE-RELATED"/>
    <property type="match status" value="1"/>
</dbReference>
<feature type="domain" description="Resolvase/invertase-type recombinase catalytic" evidence="2">
    <location>
        <begin position="3"/>
        <end position="155"/>
    </location>
</feature>
<dbReference type="GeneID" id="301326330"/>
<keyword evidence="5" id="KW-1185">Reference proteome</keyword>
<evidence type="ECO:0000313" key="4">
    <source>
        <dbReference type="EMBL" id="MDQ0481528.1"/>
    </source>
</evidence>
<evidence type="ECO:0000259" key="3">
    <source>
        <dbReference type="PROSITE" id="PS51737"/>
    </source>
</evidence>
<feature type="coiled-coil region" evidence="1">
    <location>
        <begin position="366"/>
        <end position="433"/>
    </location>
</feature>
<sequence>MKKTVVYYRNSNEELQENSIAVQKSKALEYSIKHILPIDNDGVYEDRGTSAIKNKLEDRAQMSRLLEDVKQGKIENLLVYKRDRLARTSVEYMEIYRALKDNQVKIHFTADSEYPIVNSNFGDFIELILSGLIEHEIKQQKARISEAKRSKFEDGSYIGSLPYGYILDRKECKIIRVEEELVIVKQFYDLVLSEEFKGLNQIKKHIESLGLKTRSGAIWEVKKIEELLGNSIFRGERIMHFNGEPAFRKTKETAIISDDEWKKAQRIIGYLKPNRPKKEEEQQLFFLLDSKLVCGLCSQLLQNYRRQKKGELVGTYECKCSKIKIIKEDIEPIVLKRVNDYFTWTLKDNYEKYAHRYYTEQKMQINKLLNDNLQSAKNIKKQLVEVTKKWMNEVEEVKKNEKKLELINIKDKLDNLESKSNQLFKDIKAIDCEYEIMLKHKVTNKVLEKDIYHIEPQIAKKFIDDLVLKIVVRKEKKIILDFQFMHPFETFKEVQ</sequence>
<dbReference type="EMBL" id="JAUSWM010000001">
    <property type="protein sequence ID" value="MDQ0481528.1"/>
    <property type="molecule type" value="Genomic_DNA"/>
</dbReference>
<dbReference type="RefSeq" id="WP_301550962.1">
    <property type="nucleotide sequence ID" value="NZ_JAQRMZ010000002.1"/>
</dbReference>
<reference evidence="4" key="1">
    <citation type="submission" date="2023-07" db="EMBL/GenBank/DDBJ databases">
        <title>Genomic Encyclopedia of Type Strains, Phase IV (KMG-IV): sequencing the most valuable type-strain genomes for metagenomic binning, comparative biology and taxonomic classification.</title>
        <authorList>
            <person name="Goeker M."/>
        </authorList>
    </citation>
    <scope>NUCLEOTIDE SEQUENCE [LARGE SCALE GENOMIC DNA]</scope>
    <source>
        <strain evidence="4">JSM 076093</strain>
    </source>
</reference>
<dbReference type="CDD" id="cd00338">
    <property type="entry name" value="Ser_Recombinase"/>
    <property type="match status" value="1"/>
</dbReference>
<feature type="domain" description="Recombinase" evidence="3">
    <location>
        <begin position="162"/>
        <end position="274"/>
    </location>
</feature>
<dbReference type="Proteomes" id="UP001226720">
    <property type="component" value="Unassembled WGS sequence"/>
</dbReference>
<evidence type="ECO:0000259" key="2">
    <source>
        <dbReference type="PROSITE" id="PS51736"/>
    </source>
</evidence>
<dbReference type="InterPro" id="IPR050639">
    <property type="entry name" value="SSR_resolvase"/>
</dbReference>